<dbReference type="EMBL" id="AOJI01000002">
    <property type="protein sequence ID" value="EMA70624.1"/>
    <property type="molecule type" value="Genomic_DNA"/>
</dbReference>
<evidence type="ECO:0000313" key="5">
    <source>
        <dbReference type="EMBL" id="EMA70624.1"/>
    </source>
</evidence>
<dbReference type="SUPFAM" id="SSF51161">
    <property type="entry name" value="Trimeric LpxA-like enzymes"/>
    <property type="match status" value="1"/>
</dbReference>
<dbReference type="PANTHER" id="PTHR43584:SF8">
    <property type="entry name" value="N-ACETYLMURAMATE ALPHA-1-PHOSPHATE URIDYLYLTRANSFERASE"/>
    <property type="match status" value="1"/>
</dbReference>
<dbReference type="PANTHER" id="PTHR43584">
    <property type="entry name" value="NUCLEOTIDYL TRANSFERASE"/>
    <property type="match status" value="1"/>
</dbReference>
<dbReference type="RefSeq" id="WP_007997498.1">
    <property type="nucleotide sequence ID" value="NZ_AOJI01000002.1"/>
</dbReference>
<reference evidence="5 6" key="1">
    <citation type="journal article" date="2014" name="PLoS Genet.">
        <title>Phylogenetically driven sequencing of extremely halophilic archaea reveals strategies for static and dynamic osmo-response.</title>
        <authorList>
            <person name="Becker E.A."/>
            <person name="Seitzer P.M."/>
            <person name="Tritt A."/>
            <person name="Larsen D."/>
            <person name="Krusor M."/>
            <person name="Yao A.I."/>
            <person name="Wu D."/>
            <person name="Madern D."/>
            <person name="Eisen J.A."/>
            <person name="Darling A.E."/>
            <person name="Facciotti M.T."/>
        </authorList>
    </citation>
    <scope>NUCLEOTIDE SEQUENCE [LARGE SCALE GENOMIC DNA]</scope>
    <source>
        <strain evidence="5 6">JCM 13560</strain>
    </source>
</reference>
<dbReference type="AlphaFoldDB" id="M0PLV4"/>
<keyword evidence="1 5" id="KW-0808">Transferase</keyword>
<proteinExistence type="predicted"/>
<dbReference type="InterPro" id="IPR050065">
    <property type="entry name" value="GlmU-like"/>
</dbReference>
<keyword evidence="6" id="KW-1185">Reference proteome</keyword>
<evidence type="ECO:0000256" key="1">
    <source>
        <dbReference type="ARBA" id="ARBA00022679"/>
    </source>
</evidence>
<dbReference type="GO" id="GO:0016779">
    <property type="term" value="F:nucleotidyltransferase activity"/>
    <property type="evidence" value="ECO:0007669"/>
    <property type="project" value="UniProtKB-ARBA"/>
</dbReference>
<comment type="caution">
    <text evidence="5">The sequence shown here is derived from an EMBL/GenBank/DDBJ whole genome shotgun (WGS) entry which is preliminary data.</text>
</comment>
<sequence>MDELGPIVEEVVLLADDPDVQSAAARANGSSTVAESVDEVRERLPADSDQVVVASASTHVDRSDLRSLARRTDAVLRSDGSSHGHPPHEVYTVSSLCGGARSAGDGIQTTAELVADVATRADGPELTTERLYDVARPWDLLAATERALDGLDRSLAGDVHPMADCRGPVVVESGARVGAGVVVEGPAFIARGATVGPNAYIRGSTYLGDGAHVGNGVEIKNSVLFPDARVPHLSYVGDSVVGPNANLGAGTTVANLRHDGEPVEVAHDGQRASTGRRKFGAVVGADARVGIGTCLNAGVRLSAGSTTPPGGTVLRDVDGDDGNAGLDDRITAPGEPGDEDEHAAADTTK</sequence>
<name>M0PLV4_9EURY</name>
<gene>
    <name evidence="5" type="ORF">C461_00007</name>
</gene>
<dbReference type="GO" id="GO:0016746">
    <property type="term" value="F:acyltransferase activity"/>
    <property type="evidence" value="ECO:0007669"/>
    <property type="project" value="UniProtKB-KW"/>
</dbReference>
<protein>
    <submittedName>
        <fullName evidence="5">Glucose-1-phosphate thymidylyltransferase</fullName>
    </submittedName>
</protein>
<feature type="domain" description="Mannose-1-phosphate guanyltransferase C-terminal" evidence="4">
    <location>
        <begin position="184"/>
        <end position="296"/>
    </location>
</feature>
<evidence type="ECO:0000256" key="3">
    <source>
        <dbReference type="SAM" id="MobiDB-lite"/>
    </source>
</evidence>
<feature type="region of interest" description="Disordered" evidence="3">
    <location>
        <begin position="303"/>
        <end position="349"/>
    </location>
</feature>
<evidence type="ECO:0000259" key="4">
    <source>
        <dbReference type="Pfam" id="PF25087"/>
    </source>
</evidence>
<dbReference type="Proteomes" id="UP000011575">
    <property type="component" value="Unassembled WGS sequence"/>
</dbReference>
<evidence type="ECO:0000256" key="2">
    <source>
        <dbReference type="ARBA" id="ARBA00023315"/>
    </source>
</evidence>
<accession>M0PLV4</accession>
<dbReference type="InterPro" id="IPR056729">
    <property type="entry name" value="GMPPB_C"/>
</dbReference>
<dbReference type="InterPro" id="IPR011004">
    <property type="entry name" value="Trimer_LpxA-like_sf"/>
</dbReference>
<keyword evidence="2" id="KW-0012">Acyltransferase</keyword>
<dbReference type="PATRIC" id="fig|1230454.4.peg.1"/>
<organism evidence="5 6">
    <name type="scientific">Halorubrum aidingense JCM 13560</name>
    <dbReference type="NCBI Taxonomy" id="1230454"/>
    <lineage>
        <taxon>Archaea</taxon>
        <taxon>Methanobacteriati</taxon>
        <taxon>Methanobacteriota</taxon>
        <taxon>Stenosarchaea group</taxon>
        <taxon>Halobacteria</taxon>
        <taxon>Halobacteriales</taxon>
        <taxon>Haloferacaceae</taxon>
        <taxon>Halorubrum</taxon>
    </lineage>
</organism>
<dbReference type="Pfam" id="PF25087">
    <property type="entry name" value="GMPPB_C"/>
    <property type="match status" value="1"/>
</dbReference>
<dbReference type="STRING" id="1230454.C461_00007"/>
<evidence type="ECO:0000313" key="6">
    <source>
        <dbReference type="Proteomes" id="UP000011575"/>
    </source>
</evidence>
<dbReference type="Gene3D" id="2.160.10.10">
    <property type="entry name" value="Hexapeptide repeat proteins"/>
    <property type="match status" value="1"/>
</dbReference>